<accession>A0ABR5IRR1</accession>
<dbReference type="Proteomes" id="UP000037020">
    <property type="component" value="Unassembled WGS sequence"/>
</dbReference>
<dbReference type="EMBL" id="LGUT01004511">
    <property type="protein sequence ID" value="KOG47852.1"/>
    <property type="molecule type" value="Genomic_DNA"/>
</dbReference>
<evidence type="ECO:0000313" key="9">
    <source>
        <dbReference type="EMBL" id="KOG47852.1"/>
    </source>
</evidence>
<feature type="non-terminal residue" evidence="9">
    <location>
        <position position="67"/>
    </location>
</feature>
<feature type="domain" description="Pycsar effector protein" evidence="8">
    <location>
        <begin position="8"/>
        <end position="66"/>
    </location>
</feature>
<comment type="caution">
    <text evidence="9">The sequence shown here is derived from an EMBL/GenBank/DDBJ whole genome shotgun (WGS) entry which is preliminary data.</text>
</comment>
<evidence type="ECO:0000256" key="3">
    <source>
        <dbReference type="ARBA" id="ARBA00022692"/>
    </source>
</evidence>
<keyword evidence="2" id="KW-1003">Cell membrane</keyword>
<evidence type="ECO:0000256" key="2">
    <source>
        <dbReference type="ARBA" id="ARBA00022475"/>
    </source>
</evidence>
<evidence type="ECO:0000256" key="4">
    <source>
        <dbReference type="ARBA" id="ARBA00022741"/>
    </source>
</evidence>
<name>A0ABR5IRR1_9ACTN</name>
<protein>
    <recommendedName>
        <fullName evidence="8">Pycsar effector protein domain-containing protein</fullName>
    </recommendedName>
</protein>
<comment type="subcellular location">
    <subcellularLocation>
        <location evidence="1">Cell membrane</location>
    </subcellularLocation>
</comment>
<keyword evidence="6" id="KW-0051">Antiviral defense</keyword>
<proteinExistence type="predicted"/>
<dbReference type="Pfam" id="PF18967">
    <property type="entry name" value="PycTM"/>
    <property type="match status" value="1"/>
</dbReference>
<organism evidence="9 10">
    <name type="scientific">Streptomyces varsoviensis</name>
    <dbReference type="NCBI Taxonomy" id="67373"/>
    <lineage>
        <taxon>Bacteria</taxon>
        <taxon>Bacillati</taxon>
        <taxon>Actinomycetota</taxon>
        <taxon>Actinomycetes</taxon>
        <taxon>Kitasatosporales</taxon>
        <taxon>Streptomycetaceae</taxon>
        <taxon>Streptomyces</taxon>
    </lineage>
</organism>
<sequence>PPPPSQWQPGRRLSYFGDIQRAAALGRLADALADTERDPLTGLVVALTENSRIATRKHQWIRAGLVA</sequence>
<dbReference type="InterPro" id="IPR043760">
    <property type="entry name" value="PycTM_dom"/>
</dbReference>
<feature type="non-terminal residue" evidence="9">
    <location>
        <position position="1"/>
    </location>
</feature>
<gene>
    <name evidence="9" type="ORF">ADK38_45625</name>
</gene>
<keyword evidence="4" id="KW-0547">Nucleotide-binding</keyword>
<keyword evidence="10" id="KW-1185">Reference proteome</keyword>
<evidence type="ECO:0000256" key="7">
    <source>
        <dbReference type="ARBA" id="ARBA00023136"/>
    </source>
</evidence>
<evidence type="ECO:0000313" key="10">
    <source>
        <dbReference type="Proteomes" id="UP000037020"/>
    </source>
</evidence>
<keyword evidence="5" id="KW-1133">Transmembrane helix</keyword>
<keyword evidence="7" id="KW-0472">Membrane</keyword>
<evidence type="ECO:0000256" key="6">
    <source>
        <dbReference type="ARBA" id="ARBA00023118"/>
    </source>
</evidence>
<evidence type="ECO:0000256" key="5">
    <source>
        <dbReference type="ARBA" id="ARBA00022989"/>
    </source>
</evidence>
<keyword evidence="3" id="KW-0812">Transmembrane</keyword>
<reference evidence="9 10" key="1">
    <citation type="submission" date="2015-07" db="EMBL/GenBank/DDBJ databases">
        <authorList>
            <person name="Ju K.-S."/>
            <person name="Doroghazi J.R."/>
            <person name="Metcalf W.W."/>
        </authorList>
    </citation>
    <scope>NUCLEOTIDE SEQUENCE [LARGE SCALE GENOMIC DNA]</scope>
    <source>
        <strain evidence="9 10">NRRL B-3589</strain>
    </source>
</reference>
<evidence type="ECO:0000259" key="8">
    <source>
        <dbReference type="Pfam" id="PF18967"/>
    </source>
</evidence>
<evidence type="ECO:0000256" key="1">
    <source>
        <dbReference type="ARBA" id="ARBA00004236"/>
    </source>
</evidence>